<gene>
    <name evidence="5" type="ORF">K1X11_014625</name>
</gene>
<dbReference type="SUPFAM" id="SSF53822">
    <property type="entry name" value="Periplasmic binding protein-like I"/>
    <property type="match status" value="1"/>
</dbReference>
<keyword evidence="2 5" id="KW-0238">DNA-binding</keyword>
<dbReference type="Gene3D" id="1.10.260.40">
    <property type="entry name" value="lambda repressor-like DNA-binding domains"/>
    <property type="match status" value="1"/>
</dbReference>
<reference evidence="5 6" key="2">
    <citation type="submission" date="2023-12" db="EMBL/GenBank/DDBJ databases">
        <title>Description of an unclassified Opitutus bacterium of Verrucomicrobiota.</title>
        <authorList>
            <person name="Zhang D.-F."/>
        </authorList>
    </citation>
    <scope>NUCLEOTIDE SEQUENCE [LARGE SCALE GENOMIC DNA]</scope>
    <source>
        <strain evidence="5 6">WL0086</strain>
    </source>
</reference>
<keyword evidence="6" id="KW-1185">Reference proteome</keyword>
<accession>A0ABZ1C3H5</accession>
<proteinExistence type="predicted"/>
<dbReference type="PANTHER" id="PTHR30146:SF109">
    <property type="entry name" value="HTH-TYPE TRANSCRIPTIONAL REGULATOR GALS"/>
    <property type="match status" value="1"/>
</dbReference>
<dbReference type="InterPro" id="IPR046335">
    <property type="entry name" value="LacI/GalR-like_sensor"/>
</dbReference>
<evidence type="ECO:0000256" key="1">
    <source>
        <dbReference type="ARBA" id="ARBA00023015"/>
    </source>
</evidence>
<reference evidence="5 6" key="1">
    <citation type="submission" date="2021-08" db="EMBL/GenBank/DDBJ databases">
        <authorList>
            <person name="Zhang D."/>
            <person name="Zhang A."/>
            <person name="Wang L."/>
        </authorList>
    </citation>
    <scope>NUCLEOTIDE SEQUENCE [LARGE SCALE GENOMIC DNA]</scope>
    <source>
        <strain evidence="5 6">WL0086</strain>
    </source>
</reference>
<dbReference type="CDD" id="cd01392">
    <property type="entry name" value="HTH_LacI"/>
    <property type="match status" value="1"/>
</dbReference>
<evidence type="ECO:0000259" key="4">
    <source>
        <dbReference type="PROSITE" id="PS50932"/>
    </source>
</evidence>
<dbReference type="Proteomes" id="UP000738431">
    <property type="component" value="Chromosome"/>
</dbReference>
<keyword evidence="1" id="KW-0805">Transcription regulation</keyword>
<evidence type="ECO:0000313" key="5">
    <source>
        <dbReference type="EMBL" id="WRQ86046.1"/>
    </source>
</evidence>
<dbReference type="InterPro" id="IPR000843">
    <property type="entry name" value="HTH_LacI"/>
</dbReference>
<dbReference type="Pfam" id="PF00356">
    <property type="entry name" value="LacI"/>
    <property type="match status" value="1"/>
</dbReference>
<evidence type="ECO:0000313" key="6">
    <source>
        <dbReference type="Proteomes" id="UP000738431"/>
    </source>
</evidence>
<dbReference type="EMBL" id="CP139781">
    <property type="protein sequence ID" value="WRQ86046.1"/>
    <property type="molecule type" value="Genomic_DNA"/>
</dbReference>
<organism evidence="5 6">
    <name type="scientific">Actomonas aquatica</name>
    <dbReference type="NCBI Taxonomy" id="2866162"/>
    <lineage>
        <taxon>Bacteria</taxon>
        <taxon>Pseudomonadati</taxon>
        <taxon>Verrucomicrobiota</taxon>
        <taxon>Opitutia</taxon>
        <taxon>Opitutales</taxon>
        <taxon>Opitutaceae</taxon>
        <taxon>Actomonas</taxon>
    </lineage>
</organism>
<dbReference type="InterPro" id="IPR028082">
    <property type="entry name" value="Peripla_BP_I"/>
</dbReference>
<protein>
    <submittedName>
        <fullName evidence="5">LacI family DNA-binding transcriptional regulator</fullName>
    </submittedName>
</protein>
<dbReference type="PROSITE" id="PS50932">
    <property type="entry name" value="HTH_LACI_2"/>
    <property type="match status" value="1"/>
</dbReference>
<evidence type="ECO:0000256" key="3">
    <source>
        <dbReference type="ARBA" id="ARBA00023163"/>
    </source>
</evidence>
<feature type="domain" description="HTH lacI-type" evidence="4">
    <location>
        <begin position="1"/>
        <end position="55"/>
    </location>
</feature>
<dbReference type="Pfam" id="PF13377">
    <property type="entry name" value="Peripla_BP_3"/>
    <property type="match status" value="1"/>
</dbReference>
<sequence length="345" mass="38287">MLLAEIAKAAKVSPSTVSRAINQPEIVAPESLERIRAVMQAHDYQPPPINRRRGPKSRKPSTLRLAVWFVGAKEGNPALGWFQEKMSLLQDQSPINRVDLNMVFSSSPADLPRQLVQDKFDGVIIQGMEPAAEVMEALQDTPTVWFMTRRSASFPGDYVEPNNEENGQLAANHLASQGHRHVAVLSIDPAYSAVSRRTRAFELRARELGLTTHRILGRQDASRVSYLEIDPLNTESTQLVDALTALSPRPTGLYAPVDHFAGSLLRALRLAGLQPERDYELILGNYNPIIYNNLEHHPAVIDINLAVLIRKVIAQLVWRIENRDCPGRISVSVSPVLRPALLSGT</sequence>
<name>A0ABZ1C3H5_9BACT</name>
<dbReference type="SMART" id="SM00354">
    <property type="entry name" value="HTH_LACI"/>
    <property type="match status" value="1"/>
</dbReference>
<dbReference type="SUPFAM" id="SSF47413">
    <property type="entry name" value="lambda repressor-like DNA-binding domains"/>
    <property type="match status" value="1"/>
</dbReference>
<keyword evidence="3" id="KW-0804">Transcription</keyword>
<dbReference type="GO" id="GO:0003677">
    <property type="term" value="F:DNA binding"/>
    <property type="evidence" value="ECO:0007669"/>
    <property type="project" value="UniProtKB-KW"/>
</dbReference>
<dbReference type="RefSeq" id="WP_221031558.1">
    <property type="nucleotide sequence ID" value="NZ_CP139781.1"/>
</dbReference>
<evidence type="ECO:0000256" key="2">
    <source>
        <dbReference type="ARBA" id="ARBA00023125"/>
    </source>
</evidence>
<dbReference type="PANTHER" id="PTHR30146">
    <property type="entry name" value="LACI-RELATED TRANSCRIPTIONAL REPRESSOR"/>
    <property type="match status" value="1"/>
</dbReference>
<dbReference type="Gene3D" id="3.40.50.2300">
    <property type="match status" value="2"/>
</dbReference>
<dbReference type="InterPro" id="IPR010982">
    <property type="entry name" value="Lambda_DNA-bd_dom_sf"/>
</dbReference>